<feature type="region of interest" description="Disordered" evidence="8">
    <location>
        <begin position="49"/>
        <end position="68"/>
    </location>
</feature>
<feature type="repeat" description="TPR" evidence="7">
    <location>
        <begin position="408"/>
        <end position="441"/>
    </location>
</feature>
<evidence type="ECO:0000256" key="8">
    <source>
        <dbReference type="SAM" id="MobiDB-lite"/>
    </source>
</evidence>
<proteinExistence type="predicted"/>
<dbReference type="PANTHER" id="PTHR12558:SF10">
    <property type="entry name" value="CELL DIVISION CYCLE PROTEIN 23 HOMOLOG"/>
    <property type="match status" value="1"/>
</dbReference>
<dbReference type="Gene3D" id="1.25.40.10">
    <property type="entry name" value="Tetratricopeptide repeat domain"/>
    <property type="match status" value="3"/>
</dbReference>
<dbReference type="EMBL" id="MU150250">
    <property type="protein sequence ID" value="KAF9465070.1"/>
    <property type="molecule type" value="Genomic_DNA"/>
</dbReference>
<dbReference type="GO" id="GO:0005680">
    <property type="term" value="C:anaphase-promoting complex"/>
    <property type="evidence" value="ECO:0007669"/>
    <property type="project" value="InterPro"/>
</dbReference>
<accession>A0A9P6CK79</accession>
<feature type="compositionally biased region" description="Low complexity" evidence="8">
    <location>
        <begin position="51"/>
        <end position="68"/>
    </location>
</feature>
<dbReference type="InterPro" id="IPR007192">
    <property type="entry name" value="APC8"/>
</dbReference>
<evidence type="ECO:0000259" key="9">
    <source>
        <dbReference type="Pfam" id="PF04049"/>
    </source>
</evidence>
<dbReference type="Proteomes" id="UP000807353">
    <property type="component" value="Unassembled WGS sequence"/>
</dbReference>
<dbReference type="InterPro" id="IPR011990">
    <property type="entry name" value="TPR-like_helical_dom_sf"/>
</dbReference>
<keyword evidence="11" id="KW-1185">Reference proteome</keyword>
<feature type="repeat" description="TPR" evidence="7">
    <location>
        <begin position="442"/>
        <end position="475"/>
    </location>
</feature>
<keyword evidence="1" id="KW-0132">Cell division</keyword>
<evidence type="ECO:0000256" key="1">
    <source>
        <dbReference type="ARBA" id="ARBA00022618"/>
    </source>
</evidence>
<keyword evidence="2" id="KW-0677">Repeat</keyword>
<dbReference type="GO" id="GO:0045842">
    <property type="term" value="P:positive regulation of mitotic metaphase/anaphase transition"/>
    <property type="evidence" value="ECO:0007669"/>
    <property type="project" value="TreeGrafter"/>
</dbReference>
<dbReference type="OrthoDB" id="10262026at2759"/>
<feature type="domain" description="Cdc23" evidence="9">
    <location>
        <begin position="14"/>
        <end position="313"/>
    </location>
</feature>
<name>A0A9P6CK79_9AGAR</name>
<evidence type="ECO:0000256" key="6">
    <source>
        <dbReference type="ARBA" id="ARBA00023306"/>
    </source>
</evidence>
<evidence type="ECO:0000313" key="10">
    <source>
        <dbReference type="EMBL" id="KAF9465070.1"/>
    </source>
</evidence>
<dbReference type="SUPFAM" id="SSF48439">
    <property type="entry name" value="Protein prenylyltransferase"/>
    <property type="match status" value="1"/>
</dbReference>
<keyword evidence="4" id="KW-0833">Ubl conjugation pathway</keyword>
<sequence>MATVIDVDTQMIVDIRTAIKECSERGLSVASKWASELHLSVPMLKRRNLHTSSPPASAFSTSTPARARSPLPSVPFVDESPVPTQLLTQSSIPITPARHPHAPPLLSLADDVRAMEMDLEYQEEDILITARACIDSREFMRAIHLLKECRSSKAQFLSIYSQFIASEKMAQRDWHKLDNNRHQPPVPINTSLNKLLEMVRNTTDPWLLFLKALFLSRLSRREEAIENVLLSIAGFPWNWSAWTLFGSCIGDGEELSSLLQLIPLPPTHPLVQMFQIKALNELHNPSEHELSLCDRLLSPDFFPNSLWVMSLRACVLYHLHDFGQAETQFERILALDPYRIDDIDVFSNILYVTDNRLKLSRLAHEFLTLDKDRPEICCLVGNHYSLRAEHEKAVKYFRRAIQLDRTYLSAWTLMGHEYVEMKNSHAAIEAYRRAVDVNRKDYRAWYGLGQAYELLSMHHYALHYYQHATALRPYDVRLWQAQGMCYEEIGRLREAVECLKRALIPADPHEITINLKLAKLHHTLEEYAEAVAYHRRVVEVCQADLRPVQDYAKSSLEVAEYQMQIPNGDLALAQNYLERVAASNAEDVARAAELLKSVNLRIQVKEFEEAEVRKQNTASFSSPGVTMTE</sequence>
<dbReference type="GO" id="GO:0016567">
    <property type="term" value="P:protein ubiquitination"/>
    <property type="evidence" value="ECO:0007669"/>
    <property type="project" value="TreeGrafter"/>
</dbReference>
<dbReference type="SMART" id="SM00028">
    <property type="entry name" value="TPR"/>
    <property type="match status" value="6"/>
</dbReference>
<dbReference type="InterPro" id="IPR019734">
    <property type="entry name" value="TPR_rpt"/>
</dbReference>
<dbReference type="Pfam" id="PF04049">
    <property type="entry name" value="ANAPC8"/>
    <property type="match status" value="1"/>
</dbReference>
<gene>
    <name evidence="10" type="ORF">BDZ94DRAFT_1255234</name>
</gene>
<keyword evidence="5 7" id="KW-0802">TPR repeat</keyword>
<dbReference type="SUPFAM" id="SSF48452">
    <property type="entry name" value="TPR-like"/>
    <property type="match status" value="2"/>
</dbReference>
<dbReference type="GO" id="GO:0051301">
    <property type="term" value="P:cell division"/>
    <property type="evidence" value="ECO:0007669"/>
    <property type="project" value="UniProtKB-KW"/>
</dbReference>
<evidence type="ECO:0000256" key="7">
    <source>
        <dbReference type="PROSITE-ProRule" id="PRU00339"/>
    </source>
</evidence>
<dbReference type="AlphaFoldDB" id="A0A9P6CK79"/>
<evidence type="ECO:0000313" key="11">
    <source>
        <dbReference type="Proteomes" id="UP000807353"/>
    </source>
</evidence>
<keyword evidence="3" id="KW-0498">Mitosis</keyword>
<keyword evidence="6" id="KW-0131">Cell cycle</keyword>
<organism evidence="10 11">
    <name type="scientific">Collybia nuda</name>
    <dbReference type="NCBI Taxonomy" id="64659"/>
    <lineage>
        <taxon>Eukaryota</taxon>
        <taxon>Fungi</taxon>
        <taxon>Dikarya</taxon>
        <taxon>Basidiomycota</taxon>
        <taxon>Agaricomycotina</taxon>
        <taxon>Agaricomycetes</taxon>
        <taxon>Agaricomycetidae</taxon>
        <taxon>Agaricales</taxon>
        <taxon>Tricholomatineae</taxon>
        <taxon>Clitocybaceae</taxon>
        <taxon>Collybia</taxon>
    </lineage>
</organism>
<feature type="repeat" description="TPR" evidence="7">
    <location>
        <begin position="374"/>
        <end position="407"/>
    </location>
</feature>
<dbReference type="Pfam" id="PF13181">
    <property type="entry name" value="TPR_8"/>
    <property type="match status" value="2"/>
</dbReference>
<dbReference type="PANTHER" id="PTHR12558">
    <property type="entry name" value="CELL DIVISION CYCLE 16,23,27"/>
    <property type="match status" value="1"/>
</dbReference>
<protein>
    <recommendedName>
        <fullName evidence="9">Cdc23 domain-containing protein</fullName>
    </recommendedName>
</protein>
<evidence type="ECO:0000256" key="5">
    <source>
        <dbReference type="ARBA" id="ARBA00022803"/>
    </source>
</evidence>
<reference evidence="10" key="1">
    <citation type="submission" date="2020-11" db="EMBL/GenBank/DDBJ databases">
        <authorList>
            <consortium name="DOE Joint Genome Institute"/>
            <person name="Ahrendt S."/>
            <person name="Riley R."/>
            <person name="Andreopoulos W."/>
            <person name="Labutti K."/>
            <person name="Pangilinan J."/>
            <person name="Ruiz-Duenas F.J."/>
            <person name="Barrasa J.M."/>
            <person name="Sanchez-Garcia M."/>
            <person name="Camarero S."/>
            <person name="Miyauchi S."/>
            <person name="Serrano A."/>
            <person name="Linde D."/>
            <person name="Babiker R."/>
            <person name="Drula E."/>
            <person name="Ayuso-Fernandez I."/>
            <person name="Pacheco R."/>
            <person name="Padilla G."/>
            <person name="Ferreira P."/>
            <person name="Barriuso J."/>
            <person name="Kellner H."/>
            <person name="Castanera R."/>
            <person name="Alfaro M."/>
            <person name="Ramirez L."/>
            <person name="Pisabarro A.G."/>
            <person name="Kuo A."/>
            <person name="Tritt A."/>
            <person name="Lipzen A."/>
            <person name="He G."/>
            <person name="Yan M."/>
            <person name="Ng V."/>
            <person name="Cullen D."/>
            <person name="Martin F."/>
            <person name="Rosso M.-N."/>
            <person name="Henrissat B."/>
            <person name="Hibbett D."/>
            <person name="Martinez A.T."/>
            <person name="Grigoriev I.V."/>
        </authorList>
    </citation>
    <scope>NUCLEOTIDE SEQUENCE</scope>
    <source>
        <strain evidence="10">CBS 247.69</strain>
    </source>
</reference>
<dbReference type="GO" id="GO:0031145">
    <property type="term" value="P:anaphase-promoting complex-dependent catabolic process"/>
    <property type="evidence" value="ECO:0007669"/>
    <property type="project" value="TreeGrafter"/>
</dbReference>
<evidence type="ECO:0000256" key="4">
    <source>
        <dbReference type="ARBA" id="ARBA00022786"/>
    </source>
</evidence>
<dbReference type="Pfam" id="PF13414">
    <property type="entry name" value="TPR_11"/>
    <property type="match status" value="1"/>
</dbReference>
<evidence type="ECO:0000256" key="2">
    <source>
        <dbReference type="ARBA" id="ARBA00022737"/>
    </source>
</evidence>
<dbReference type="PROSITE" id="PS50005">
    <property type="entry name" value="TPR"/>
    <property type="match status" value="3"/>
</dbReference>
<comment type="caution">
    <text evidence="10">The sequence shown here is derived from an EMBL/GenBank/DDBJ whole genome shotgun (WGS) entry which is preliminary data.</text>
</comment>
<evidence type="ECO:0000256" key="3">
    <source>
        <dbReference type="ARBA" id="ARBA00022776"/>
    </source>
</evidence>